<organism evidence="1 2">
    <name type="scientific">Mycolicibacter engbaekii</name>
    <dbReference type="NCBI Taxonomy" id="188915"/>
    <lineage>
        <taxon>Bacteria</taxon>
        <taxon>Bacillati</taxon>
        <taxon>Actinomycetota</taxon>
        <taxon>Actinomycetes</taxon>
        <taxon>Mycobacteriales</taxon>
        <taxon>Mycobacteriaceae</taxon>
        <taxon>Mycolicibacter</taxon>
    </lineage>
</organism>
<sequence length="71" mass="7646">MIATDTHPRRLVPLPEAWAALGGIGRSTGYELIDAGKLTRVNLGRRAFITAESLDRLVAELTAEGEARTQA</sequence>
<evidence type="ECO:0000313" key="2">
    <source>
        <dbReference type="Proteomes" id="UP000193465"/>
    </source>
</evidence>
<dbReference type="AlphaFoldDB" id="A0A1X1TJ62"/>
<reference evidence="1 2" key="1">
    <citation type="submission" date="2016-01" db="EMBL/GenBank/DDBJ databases">
        <title>The new phylogeny of the genus Mycobacterium.</title>
        <authorList>
            <person name="Tarcisio F."/>
            <person name="Conor M."/>
            <person name="Antonella G."/>
            <person name="Elisabetta G."/>
            <person name="Giulia F.S."/>
            <person name="Sara T."/>
            <person name="Anna F."/>
            <person name="Clotilde B."/>
            <person name="Roberto B."/>
            <person name="Veronica D.S."/>
            <person name="Fabio R."/>
            <person name="Monica P."/>
            <person name="Olivier J."/>
            <person name="Enrico T."/>
            <person name="Nicola S."/>
        </authorList>
    </citation>
    <scope>NUCLEOTIDE SEQUENCE [LARGE SCALE GENOMIC DNA]</scope>
    <source>
        <strain evidence="1 2">ATCC 27353</strain>
    </source>
</reference>
<proteinExistence type="predicted"/>
<gene>
    <name evidence="1" type="ORF">AWC02_14920</name>
</gene>
<accession>A0A1X1TJ62</accession>
<dbReference type="RefSeq" id="WP_109561031.1">
    <property type="nucleotide sequence ID" value="NZ_LQOT01000048.1"/>
</dbReference>
<dbReference type="Proteomes" id="UP000193465">
    <property type="component" value="Unassembled WGS sequence"/>
</dbReference>
<name>A0A1X1TJ62_9MYCO</name>
<evidence type="ECO:0000313" key="1">
    <source>
        <dbReference type="EMBL" id="ORV44536.1"/>
    </source>
</evidence>
<dbReference type="STRING" id="188915.AWC02_14920"/>
<evidence type="ECO:0008006" key="3">
    <source>
        <dbReference type="Google" id="ProtNLM"/>
    </source>
</evidence>
<comment type="caution">
    <text evidence="1">The sequence shown here is derived from an EMBL/GenBank/DDBJ whole genome shotgun (WGS) entry which is preliminary data.</text>
</comment>
<protein>
    <recommendedName>
        <fullName evidence="3">Helix-turn-helix domain-containing protein</fullName>
    </recommendedName>
</protein>
<dbReference type="EMBL" id="LQOT01000048">
    <property type="protein sequence ID" value="ORV44536.1"/>
    <property type="molecule type" value="Genomic_DNA"/>
</dbReference>
<keyword evidence="2" id="KW-1185">Reference proteome</keyword>